<protein>
    <submittedName>
        <fullName evidence="1">Uncharacterized protein</fullName>
    </submittedName>
</protein>
<organism evidence="1 2">
    <name type="scientific">Pristionchus mayeri</name>
    <dbReference type="NCBI Taxonomy" id="1317129"/>
    <lineage>
        <taxon>Eukaryota</taxon>
        <taxon>Metazoa</taxon>
        <taxon>Ecdysozoa</taxon>
        <taxon>Nematoda</taxon>
        <taxon>Chromadorea</taxon>
        <taxon>Rhabditida</taxon>
        <taxon>Rhabditina</taxon>
        <taxon>Diplogasteromorpha</taxon>
        <taxon>Diplogasteroidea</taxon>
        <taxon>Neodiplogasteridae</taxon>
        <taxon>Pristionchus</taxon>
    </lineage>
</organism>
<gene>
    <name evidence="1" type="ORF">PMAYCL1PPCAC_33290</name>
</gene>
<name>A0AAN5DHK9_9BILA</name>
<evidence type="ECO:0000313" key="2">
    <source>
        <dbReference type="Proteomes" id="UP001328107"/>
    </source>
</evidence>
<proteinExistence type="predicted"/>
<keyword evidence="2" id="KW-1185">Reference proteome</keyword>
<sequence>LHFSHTSRWGLQASMYCSLPSLNLRCQMLVGAGIFIERGPPFLTFMVMGFSWTAGRSASERTKRAERRRKRVC</sequence>
<dbReference type="Proteomes" id="UP001328107">
    <property type="component" value="Unassembled WGS sequence"/>
</dbReference>
<reference evidence="2" key="1">
    <citation type="submission" date="2022-10" db="EMBL/GenBank/DDBJ databases">
        <title>Genome assembly of Pristionchus species.</title>
        <authorList>
            <person name="Yoshida K."/>
            <person name="Sommer R.J."/>
        </authorList>
    </citation>
    <scope>NUCLEOTIDE SEQUENCE [LARGE SCALE GENOMIC DNA]</scope>
    <source>
        <strain evidence="2">RS5460</strain>
    </source>
</reference>
<dbReference type="EMBL" id="BTRK01000006">
    <property type="protein sequence ID" value="GMR63095.1"/>
    <property type="molecule type" value="Genomic_DNA"/>
</dbReference>
<feature type="non-terminal residue" evidence="1">
    <location>
        <position position="1"/>
    </location>
</feature>
<comment type="caution">
    <text evidence="1">The sequence shown here is derived from an EMBL/GenBank/DDBJ whole genome shotgun (WGS) entry which is preliminary data.</text>
</comment>
<feature type="non-terminal residue" evidence="1">
    <location>
        <position position="73"/>
    </location>
</feature>
<accession>A0AAN5DHK9</accession>
<evidence type="ECO:0000313" key="1">
    <source>
        <dbReference type="EMBL" id="GMR63095.1"/>
    </source>
</evidence>
<dbReference type="AlphaFoldDB" id="A0AAN5DHK9"/>